<feature type="domain" description="Cytochrome c" evidence="10">
    <location>
        <begin position="32"/>
        <end position="134"/>
    </location>
</feature>
<keyword evidence="3 8" id="KW-0349">Heme</keyword>
<dbReference type="GO" id="GO:0009055">
    <property type="term" value="F:electron transfer activity"/>
    <property type="evidence" value="ECO:0007669"/>
    <property type="project" value="InterPro"/>
</dbReference>
<evidence type="ECO:0000256" key="7">
    <source>
        <dbReference type="ARBA" id="ARBA00023004"/>
    </source>
</evidence>
<dbReference type="GO" id="GO:0005506">
    <property type="term" value="F:iron ion binding"/>
    <property type="evidence" value="ECO:0007669"/>
    <property type="project" value="InterPro"/>
</dbReference>
<dbReference type="InterPro" id="IPR051459">
    <property type="entry name" value="Cytochrome_c-type_DH"/>
</dbReference>
<dbReference type="SUPFAM" id="SSF46626">
    <property type="entry name" value="Cytochrome c"/>
    <property type="match status" value="1"/>
</dbReference>
<dbReference type="Gene3D" id="1.10.760.10">
    <property type="entry name" value="Cytochrome c-like domain"/>
    <property type="match status" value="1"/>
</dbReference>
<evidence type="ECO:0000256" key="3">
    <source>
        <dbReference type="ARBA" id="ARBA00022617"/>
    </source>
</evidence>
<accession>A0A238K160</accession>
<evidence type="ECO:0000256" key="8">
    <source>
        <dbReference type="PROSITE-ProRule" id="PRU00433"/>
    </source>
</evidence>
<evidence type="ECO:0000256" key="6">
    <source>
        <dbReference type="ARBA" id="ARBA00022982"/>
    </source>
</evidence>
<keyword evidence="7 8" id="KW-0408">Iron</keyword>
<keyword evidence="6" id="KW-0249">Electron transport</keyword>
<keyword evidence="2" id="KW-0813">Transport</keyword>
<proteinExistence type="predicted"/>
<dbReference type="GO" id="GO:0020037">
    <property type="term" value="F:heme binding"/>
    <property type="evidence" value="ECO:0007669"/>
    <property type="project" value="InterPro"/>
</dbReference>
<evidence type="ECO:0000256" key="1">
    <source>
        <dbReference type="ARBA" id="ARBA00001926"/>
    </source>
</evidence>
<keyword evidence="5 8" id="KW-0479">Metal-binding</keyword>
<dbReference type="InterPro" id="IPR008168">
    <property type="entry name" value="Cyt_C_IC"/>
</dbReference>
<organism evidence="11 12">
    <name type="scientific">Ruegeria arenilitoris</name>
    <dbReference type="NCBI Taxonomy" id="1173585"/>
    <lineage>
        <taxon>Bacteria</taxon>
        <taxon>Pseudomonadati</taxon>
        <taxon>Pseudomonadota</taxon>
        <taxon>Alphaproteobacteria</taxon>
        <taxon>Rhodobacterales</taxon>
        <taxon>Roseobacteraceae</taxon>
        <taxon>Ruegeria</taxon>
    </lineage>
</organism>
<dbReference type="EMBL" id="FXYG01000001">
    <property type="protein sequence ID" value="SMX36648.1"/>
    <property type="molecule type" value="Genomic_DNA"/>
</dbReference>
<reference evidence="12" key="1">
    <citation type="submission" date="2017-05" db="EMBL/GenBank/DDBJ databases">
        <authorList>
            <person name="Rodrigo-Torres L."/>
            <person name="Arahal R. D."/>
            <person name="Lucena T."/>
        </authorList>
    </citation>
    <scope>NUCLEOTIDE SEQUENCE [LARGE SCALE GENOMIC DNA]</scope>
    <source>
        <strain evidence="12">CECT 8715</strain>
    </source>
</reference>
<evidence type="ECO:0000313" key="11">
    <source>
        <dbReference type="EMBL" id="SMX36648.1"/>
    </source>
</evidence>
<sequence>MMKWGTPVAVVIIGVASAQWWMSKGVPDGASGDPLRGAALYAENCASCHGANLEGQPDWQTPDADGVLPAPPHDRTGHTWHHGDGLLFDYTKLGGEEMLKRMGVSGVKSGMPGFADSLSDQDIWDILAFIKNSWPEGERAIQRQRTEAEHQAGN</sequence>
<dbReference type="AlphaFoldDB" id="A0A238K160"/>
<dbReference type="InterPro" id="IPR009056">
    <property type="entry name" value="Cyt_c-like_dom"/>
</dbReference>
<dbReference type="InterPro" id="IPR036909">
    <property type="entry name" value="Cyt_c-like_dom_sf"/>
</dbReference>
<dbReference type="PANTHER" id="PTHR35008">
    <property type="entry name" value="BLL4482 PROTEIN-RELATED"/>
    <property type="match status" value="1"/>
</dbReference>
<evidence type="ECO:0000313" key="12">
    <source>
        <dbReference type="Proteomes" id="UP000202485"/>
    </source>
</evidence>
<comment type="cofactor">
    <cofactor evidence="1">
        <name>heme c</name>
        <dbReference type="ChEBI" id="CHEBI:61717"/>
    </cofactor>
</comment>
<dbReference type="PANTHER" id="PTHR35008:SF4">
    <property type="entry name" value="BLL4482 PROTEIN"/>
    <property type="match status" value="1"/>
</dbReference>
<dbReference type="PROSITE" id="PS51007">
    <property type="entry name" value="CYTC"/>
    <property type="match status" value="1"/>
</dbReference>
<keyword evidence="4" id="KW-0679">Respiratory chain</keyword>
<evidence type="ECO:0000259" key="10">
    <source>
        <dbReference type="PROSITE" id="PS51007"/>
    </source>
</evidence>
<dbReference type="PRINTS" id="PR00605">
    <property type="entry name" value="CYTCHROMECIC"/>
</dbReference>
<evidence type="ECO:0000256" key="2">
    <source>
        <dbReference type="ARBA" id="ARBA00022448"/>
    </source>
</evidence>
<evidence type="ECO:0000256" key="9">
    <source>
        <dbReference type="SAM" id="MobiDB-lite"/>
    </source>
</evidence>
<dbReference type="Pfam" id="PF00034">
    <property type="entry name" value="Cytochrom_C"/>
    <property type="match status" value="1"/>
</dbReference>
<dbReference type="Proteomes" id="UP000202485">
    <property type="component" value="Unassembled WGS sequence"/>
</dbReference>
<evidence type="ECO:0000256" key="5">
    <source>
        <dbReference type="ARBA" id="ARBA00022723"/>
    </source>
</evidence>
<keyword evidence="12" id="KW-1185">Reference proteome</keyword>
<name>A0A238K160_9RHOB</name>
<protein>
    <submittedName>
        <fullName evidence="11">Cytochrome c6</fullName>
    </submittedName>
</protein>
<gene>
    <name evidence="11" type="primary">petJ</name>
    <name evidence="11" type="ORF">RUA8715_01476</name>
</gene>
<feature type="region of interest" description="Disordered" evidence="9">
    <location>
        <begin position="57"/>
        <end position="79"/>
    </location>
</feature>
<evidence type="ECO:0000256" key="4">
    <source>
        <dbReference type="ARBA" id="ARBA00022660"/>
    </source>
</evidence>